<evidence type="ECO:0000313" key="2">
    <source>
        <dbReference type="EMBL" id="CAD6184535.1"/>
    </source>
</evidence>
<gene>
    <name evidence="2" type="ORF">CAUJ_LOCUS454</name>
</gene>
<keyword evidence="1" id="KW-1133">Transmembrane helix</keyword>
<dbReference type="EMBL" id="CAJGYM010000001">
    <property type="protein sequence ID" value="CAD6184535.1"/>
    <property type="molecule type" value="Genomic_DNA"/>
</dbReference>
<dbReference type="AlphaFoldDB" id="A0A8S1GMG8"/>
<evidence type="ECO:0000256" key="1">
    <source>
        <dbReference type="SAM" id="Phobius"/>
    </source>
</evidence>
<keyword evidence="1" id="KW-0812">Transmembrane</keyword>
<feature type="transmembrane region" description="Helical" evidence="1">
    <location>
        <begin position="12"/>
        <end position="34"/>
    </location>
</feature>
<name>A0A8S1GMG8_9PELO</name>
<reference evidence="2" key="1">
    <citation type="submission" date="2020-10" db="EMBL/GenBank/DDBJ databases">
        <authorList>
            <person name="Kikuchi T."/>
        </authorList>
    </citation>
    <scope>NUCLEOTIDE SEQUENCE</scope>
    <source>
        <strain evidence="2">NKZ352</strain>
    </source>
</reference>
<protein>
    <submittedName>
        <fullName evidence="2">Uncharacterized protein</fullName>
    </submittedName>
</protein>
<dbReference type="Proteomes" id="UP000835052">
    <property type="component" value="Unassembled WGS sequence"/>
</dbReference>
<comment type="caution">
    <text evidence="2">The sequence shown here is derived from an EMBL/GenBank/DDBJ whole genome shotgun (WGS) entry which is preliminary data.</text>
</comment>
<evidence type="ECO:0000313" key="3">
    <source>
        <dbReference type="Proteomes" id="UP000835052"/>
    </source>
</evidence>
<proteinExistence type="predicted"/>
<organism evidence="2 3">
    <name type="scientific">Caenorhabditis auriculariae</name>
    <dbReference type="NCBI Taxonomy" id="2777116"/>
    <lineage>
        <taxon>Eukaryota</taxon>
        <taxon>Metazoa</taxon>
        <taxon>Ecdysozoa</taxon>
        <taxon>Nematoda</taxon>
        <taxon>Chromadorea</taxon>
        <taxon>Rhabditida</taxon>
        <taxon>Rhabditina</taxon>
        <taxon>Rhabditomorpha</taxon>
        <taxon>Rhabditoidea</taxon>
        <taxon>Rhabditidae</taxon>
        <taxon>Peloderinae</taxon>
        <taxon>Caenorhabditis</taxon>
    </lineage>
</organism>
<keyword evidence="3" id="KW-1185">Reference proteome</keyword>
<sequence>MFARSSLCIQHFSWPNMILLLVSIPLRWLIFLHLQLSRAAYVPRLGFAAWDTESYEKTFSQSPMNYFKVLIARNIFIAS</sequence>
<accession>A0A8S1GMG8</accession>
<keyword evidence="1" id="KW-0472">Membrane</keyword>